<dbReference type="Gene3D" id="3.30.420.40">
    <property type="match status" value="2"/>
</dbReference>
<dbReference type="SUPFAM" id="SSF53067">
    <property type="entry name" value="Actin-like ATPase domain"/>
    <property type="match status" value="1"/>
</dbReference>
<dbReference type="Pfam" id="PF00480">
    <property type="entry name" value="ROK"/>
    <property type="match status" value="1"/>
</dbReference>
<dbReference type="PROSITE" id="PS01125">
    <property type="entry name" value="ROK"/>
    <property type="match status" value="1"/>
</dbReference>
<feature type="region of interest" description="Disordered" evidence="2">
    <location>
        <begin position="153"/>
        <end position="179"/>
    </location>
</feature>
<dbReference type="Gene3D" id="1.10.10.10">
    <property type="entry name" value="Winged helix-like DNA-binding domain superfamily/Winged helix DNA-binding domain"/>
    <property type="match status" value="1"/>
</dbReference>
<dbReference type="RefSeq" id="WP_326015470.1">
    <property type="nucleotide sequence ID" value="NZ_JAOZYC010000075.1"/>
</dbReference>
<dbReference type="InterPro" id="IPR043129">
    <property type="entry name" value="ATPase_NBD"/>
</dbReference>
<dbReference type="SUPFAM" id="SSF46785">
    <property type="entry name" value="Winged helix' DNA-binding domain"/>
    <property type="match status" value="1"/>
</dbReference>
<dbReference type="Proteomes" id="UP001354931">
    <property type="component" value="Unassembled WGS sequence"/>
</dbReference>
<comment type="similarity">
    <text evidence="1">Belongs to the ROK (NagC/XylR) family.</text>
</comment>
<proteinExistence type="inferred from homology"/>
<evidence type="ECO:0000313" key="4">
    <source>
        <dbReference type="Proteomes" id="UP001354931"/>
    </source>
</evidence>
<dbReference type="PANTHER" id="PTHR18964:SF149">
    <property type="entry name" value="BIFUNCTIONAL UDP-N-ACETYLGLUCOSAMINE 2-EPIMERASE_N-ACETYLMANNOSAMINE KINASE"/>
    <property type="match status" value="1"/>
</dbReference>
<name>A0ABU6F1D9_9ACTN</name>
<dbReference type="InterPro" id="IPR036388">
    <property type="entry name" value="WH-like_DNA-bd_sf"/>
</dbReference>
<protein>
    <submittedName>
        <fullName evidence="3">ROK family transcriptional regulator</fullName>
    </submittedName>
</protein>
<dbReference type="InterPro" id="IPR036390">
    <property type="entry name" value="WH_DNA-bd_sf"/>
</dbReference>
<dbReference type="InterPro" id="IPR049874">
    <property type="entry name" value="ROK_cs"/>
</dbReference>
<organism evidence="3 4">
    <name type="scientific">Streptomyces endophyticus</name>
    <dbReference type="NCBI Taxonomy" id="714166"/>
    <lineage>
        <taxon>Bacteria</taxon>
        <taxon>Bacillati</taxon>
        <taxon>Actinomycetota</taxon>
        <taxon>Actinomycetes</taxon>
        <taxon>Kitasatosporales</taxon>
        <taxon>Streptomycetaceae</taxon>
        <taxon>Streptomyces</taxon>
    </lineage>
</organism>
<reference evidence="3 4" key="1">
    <citation type="submission" date="2022-10" db="EMBL/GenBank/DDBJ databases">
        <authorList>
            <person name="Xie J."/>
            <person name="Shen N."/>
        </authorList>
    </citation>
    <scope>NUCLEOTIDE SEQUENCE [LARGE SCALE GENOMIC DNA]</scope>
    <source>
        <strain evidence="3 4">YIM65594</strain>
    </source>
</reference>
<gene>
    <name evidence="3" type="ORF">OKJ99_09800</name>
</gene>
<evidence type="ECO:0000313" key="3">
    <source>
        <dbReference type="EMBL" id="MEB8337799.1"/>
    </source>
</evidence>
<evidence type="ECO:0000256" key="2">
    <source>
        <dbReference type="SAM" id="MobiDB-lite"/>
    </source>
</evidence>
<comment type="caution">
    <text evidence="3">The sequence shown here is derived from an EMBL/GenBank/DDBJ whole genome shotgun (WGS) entry which is preliminary data.</text>
</comment>
<dbReference type="InterPro" id="IPR000600">
    <property type="entry name" value="ROK"/>
</dbReference>
<dbReference type="PANTHER" id="PTHR18964">
    <property type="entry name" value="ROK (REPRESSOR, ORF, KINASE) FAMILY"/>
    <property type="match status" value="1"/>
</dbReference>
<keyword evidence="4" id="KW-1185">Reference proteome</keyword>
<feature type="compositionally biased region" description="Gly residues" evidence="2">
    <location>
        <begin position="153"/>
        <end position="168"/>
    </location>
</feature>
<accession>A0ABU6F1D9</accession>
<dbReference type="EMBL" id="JAOZYC010000075">
    <property type="protein sequence ID" value="MEB8337799.1"/>
    <property type="molecule type" value="Genomic_DNA"/>
</dbReference>
<sequence>MAVVKNPTVLRQLRYGNVERVLQVLRRQGPSSRADVATATGLSRTTLSGIVGQLLTDGVVTEEPAGPPSGRGRPVHRLTLNPRSAQAIGIEVGRERITVAIANAAHEVTAFAGTHHAQRSGAREQAGAALELLHELAAREGIDLAGLGGVGIGTPGPGDTTGGPGDTAGGASPAAGVPRHRQTVADAVAEALDVPVLADNNTRLAALGEAIWGAARGAGDALHLTLSYGIGGGLVAGGLLFRGAQGAAGELGHISVDVEGARCWCGGQGCLEQVAAVPALLRAAGRRSWDRFTQALAAGEQTECAVVARAALAVGRALAAAASTANPRRIVLGGEVAELGPVFLDSVEDAFRRYTATRVHHGVELVPAALGERSGALGALALVFHESPLLAGYATADTVAAAAPGAESAGEPAGEAATHAS</sequence>
<evidence type="ECO:0000256" key="1">
    <source>
        <dbReference type="ARBA" id="ARBA00006479"/>
    </source>
</evidence>